<evidence type="ECO:0000313" key="1">
    <source>
        <dbReference type="EMBL" id="POZ56420.1"/>
    </source>
</evidence>
<comment type="caution">
    <text evidence="1">The sequence shown here is derived from an EMBL/GenBank/DDBJ whole genome shotgun (WGS) entry which is preliminary data.</text>
</comment>
<gene>
    <name evidence="1" type="ORF">LYSIN_01203</name>
</gene>
<sequence>MIQKIKYKTKEEFKNKARLETELRTSNRFRGCSKKIEVSSTSWGYDGVTKVKYSYKYSEEKFERNELDAYKISIHHSYREDGKVKKKQWAIGTVGYYDFIDHGSYDYLKVSQGMLDELGITEEEAIDMIYEKLTPIEDMVKEEFEKTAEFREYQIQRRLIGRYSELKAQFRNKYGVDEYDYVYNIFGELMNKSHLEKLEQNLRYKEESERIQREQERKAYDEYFKNFGNGSSYSSSQSSNHTDDEKTMLKEIYRMASKKFHPDACGDDGSKMKFLTKLKEQWGL</sequence>
<dbReference type="RefSeq" id="WP_103976549.1">
    <property type="nucleotide sequence ID" value="NZ_PGLV01000001.1"/>
</dbReference>
<keyword evidence="2" id="KW-1185">Reference proteome</keyword>
<dbReference type="Proteomes" id="UP000237319">
    <property type="component" value="Unassembled WGS sequence"/>
</dbReference>
<name>A0A2S5D018_LYSSH</name>
<evidence type="ECO:0008006" key="3">
    <source>
        <dbReference type="Google" id="ProtNLM"/>
    </source>
</evidence>
<accession>A0A2S5D018</accession>
<protein>
    <recommendedName>
        <fullName evidence="3">J domain-containing protein</fullName>
    </recommendedName>
</protein>
<reference evidence="1 2" key="1">
    <citation type="submission" date="2017-11" db="EMBL/GenBank/DDBJ databases">
        <title>Genome sequence of Lysinibacillus sphaericus, a lignin-degrading bacteria isolated from municipal solid waste soil.</title>
        <authorList>
            <person name="Persinoti G.F."/>
            <person name="Paixao D.A."/>
            <person name="Bugg T.D."/>
            <person name="Squina F.M."/>
        </authorList>
    </citation>
    <scope>NUCLEOTIDE SEQUENCE [LARGE SCALE GENOMIC DNA]</scope>
    <source>
        <strain evidence="1 2">A1</strain>
    </source>
</reference>
<organism evidence="1 2">
    <name type="scientific">Lysinibacillus sphaericus</name>
    <name type="common">Bacillus sphaericus</name>
    <dbReference type="NCBI Taxonomy" id="1421"/>
    <lineage>
        <taxon>Bacteria</taxon>
        <taxon>Bacillati</taxon>
        <taxon>Bacillota</taxon>
        <taxon>Bacilli</taxon>
        <taxon>Bacillales</taxon>
        <taxon>Bacillaceae</taxon>
        <taxon>Lysinibacillus</taxon>
    </lineage>
</organism>
<evidence type="ECO:0000313" key="2">
    <source>
        <dbReference type="Proteomes" id="UP000237319"/>
    </source>
</evidence>
<dbReference type="EMBL" id="PGLV01000001">
    <property type="protein sequence ID" value="POZ56420.1"/>
    <property type="molecule type" value="Genomic_DNA"/>
</dbReference>
<dbReference type="AlphaFoldDB" id="A0A2S5D018"/>
<proteinExistence type="predicted"/>